<dbReference type="Gene3D" id="3.30.70.270">
    <property type="match status" value="1"/>
</dbReference>
<dbReference type="CDD" id="cd23172">
    <property type="entry name" value="ps-ssRNAv_Astroviridae_RdRp"/>
    <property type="match status" value="1"/>
</dbReference>
<evidence type="ECO:0000256" key="1">
    <source>
        <dbReference type="ARBA" id="ARBA00004301"/>
    </source>
</evidence>
<dbReference type="Pfam" id="PF19416">
    <property type="entry name" value="Astro_VPg"/>
    <property type="match status" value="1"/>
</dbReference>
<dbReference type="InterPro" id="IPR043502">
    <property type="entry name" value="DNA/RNA_pol_sf"/>
</dbReference>
<evidence type="ECO:0000256" key="2">
    <source>
        <dbReference type="ARBA" id="ARBA00011245"/>
    </source>
</evidence>
<evidence type="ECO:0000256" key="7">
    <source>
        <dbReference type="ARBA" id="ARBA00022679"/>
    </source>
</evidence>
<feature type="region of interest" description="Disordered" evidence="17">
    <location>
        <begin position="278"/>
        <end position="302"/>
    </location>
</feature>
<comment type="subcellular location">
    <subcellularLocation>
        <location evidence="1">Host membrane</location>
        <topology evidence="1">Multi-pass membrane protein</topology>
    </subcellularLocation>
</comment>
<keyword evidence="7" id="KW-0808">Transferase</keyword>
<dbReference type="Proteomes" id="UP000232943">
    <property type="component" value="Segment"/>
</dbReference>
<keyword evidence="6" id="KW-0645">Protease</keyword>
<dbReference type="GO" id="GO:0003723">
    <property type="term" value="F:RNA binding"/>
    <property type="evidence" value="ECO:0007669"/>
    <property type="project" value="InterPro"/>
</dbReference>
<evidence type="ECO:0000256" key="8">
    <source>
        <dbReference type="ARBA" id="ARBA00022692"/>
    </source>
</evidence>
<evidence type="ECO:0000313" key="20">
    <source>
        <dbReference type="Proteomes" id="UP000232943"/>
    </source>
</evidence>
<organism evidence="19 20">
    <name type="scientific">Mamastrovirus 18</name>
    <dbReference type="NCBI Taxonomy" id="1239582"/>
    <lineage>
        <taxon>Viruses</taxon>
        <taxon>Riboviria</taxon>
        <taxon>Orthornavirae</taxon>
        <taxon>Pisuviricota</taxon>
        <taxon>Stelpaviricetes</taxon>
        <taxon>Stellavirales</taxon>
        <taxon>Astroviridae</taxon>
        <taxon>Mamastrovirus</taxon>
        <taxon>Mamastrovirus pusilli</taxon>
    </lineage>
</organism>
<dbReference type="KEGG" id="vg:40524891"/>
<evidence type="ECO:0000256" key="9">
    <source>
        <dbReference type="ARBA" id="ARBA00022695"/>
    </source>
</evidence>
<feature type="compositionally biased region" description="Basic and acidic residues" evidence="17">
    <location>
        <begin position="292"/>
        <end position="302"/>
    </location>
</feature>
<dbReference type="InterPro" id="IPR001205">
    <property type="entry name" value="RNA-dir_pol_C"/>
</dbReference>
<evidence type="ECO:0000256" key="16">
    <source>
        <dbReference type="ARBA" id="ARBA00023136"/>
    </source>
</evidence>
<evidence type="ECO:0000256" key="13">
    <source>
        <dbReference type="ARBA" id="ARBA00022870"/>
    </source>
</evidence>
<dbReference type="GO" id="GO:0006508">
    <property type="term" value="P:proteolysis"/>
    <property type="evidence" value="ECO:0007669"/>
    <property type="project" value="UniProtKB-KW"/>
</dbReference>
<proteinExistence type="predicted"/>
<keyword evidence="15" id="KW-1133">Transmembrane helix</keyword>
<evidence type="ECO:0000256" key="12">
    <source>
        <dbReference type="ARBA" id="ARBA00022825"/>
    </source>
</evidence>
<keyword evidence="9" id="KW-0548">Nucleotidyltransferase</keyword>
<keyword evidence="3" id="KW-0696">RNA-directed RNA polymerase</keyword>
<feature type="compositionally biased region" description="Basic residues" evidence="17">
    <location>
        <begin position="278"/>
        <end position="291"/>
    </location>
</feature>
<evidence type="ECO:0000256" key="11">
    <source>
        <dbReference type="ARBA" id="ARBA00022758"/>
    </source>
</evidence>
<protein>
    <submittedName>
        <fullName evidence="19">Polyprotein 1AB</fullName>
    </submittedName>
</protein>
<dbReference type="GO" id="GO:0003968">
    <property type="term" value="F:RNA-directed RNA polymerase activity"/>
    <property type="evidence" value="ECO:0007669"/>
    <property type="project" value="UniProtKB-KW"/>
</dbReference>
<keyword evidence="12" id="KW-0720">Serine protease</keyword>
<dbReference type="GO" id="GO:0008236">
    <property type="term" value="F:serine-type peptidase activity"/>
    <property type="evidence" value="ECO:0007669"/>
    <property type="project" value="UniProtKB-KW"/>
</dbReference>
<evidence type="ECO:0000256" key="17">
    <source>
        <dbReference type="SAM" id="MobiDB-lite"/>
    </source>
</evidence>
<dbReference type="SUPFAM" id="SSF56672">
    <property type="entry name" value="DNA/RNA polymerases"/>
    <property type="match status" value="1"/>
</dbReference>
<name>B5AFP3_9VIRU</name>
<keyword evidence="8" id="KW-0812">Transmembrane</keyword>
<feature type="non-terminal residue" evidence="19">
    <location>
        <position position="1"/>
    </location>
</feature>
<dbReference type="EMBL" id="EU847155">
    <property type="protein sequence ID" value="ACF75864.1"/>
    <property type="molecule type" value="Genomic_RNA"/>
</dbReference>
<evidence type="ECO:0000259" key="18">
    <source>
        <dbReference type="Pfam" id="PF00680"/>
    </source>
</evidence>
<dbReference type="InterPro" id="IPR045836">
    <property type="entry name" value="Astro_VPg"/>
</dbReference>
<keyword evidence="16" id="KW-0472">Membrane</keyword>
<dbReference type="GO" id="GO:0075523">
    <property type="term" value="P:viral translational frameshifting"/>
    <property type="evidence" value="ECO:0007669"/>
    <property type="project" value="UniProtKB-KW"/>
</dbReference>
<evidence type="ECO:0000256" key="5">
    <source>
        <dbReference type="ARBA" id="ARBA00022553"/>
    </source>
</evidence>
<dbReference type="InterPro" id="IPR043128">
    <property type="entry name" value="Rev_trsase/Diguanyl_cyclase"/>
</dbReference>
<dbReference type="GO" id="GO:0033644">
    <property type="term" value="C:host cell membrane"/>
    <property type="evidence" value="ECO:0007669"/>
    <property type="project" value="UniProtKB-SubCell"/>
</dbReference>
<keyword evidence="12" id="KW-0378">Hydrolase</keyword>
<dbReference type="GeneID" id="40524891"/>
<dbReference type="RefSeq" id="YP_009664787.1">
    <property type="nucleotide sequence ID" value="NC_043102.1"/>
</dbReference>
<evidence type="ECO:0000256" key="4">
    <source>
        <dbReference type="ARBA" id="ARBA00022520"/>
    </source>
</evidence>
<evidence type="ECO:0000256" key="15">
    <source>
        <dbReference type="ARBA" id="ARBA00022989"/>
    </source>
</evidence>
<evidence type="ECO:0000256" key="3">
    <source>
        <dbReference type="ARBA" id="ARBA00022484"/>
    </source>
</evidence>
<evidence type="ECO:0000313" key="19">
    <source>
        <dbReference type="EMBL" id="ACF75864.1"/>
    </source>
</evidence>
<feature type="domain" description="RNA-directed RNA polymerase C-terminal" evidence="18">
    <location>
        <begin position="364"/>
        <end position="725"/>
    </location>
</feature>
<dbReference type="Pfam" id="PF00680">
    <property type="entry name" value="RdRP_1"/>
    <property type="match status" value="1"/>
</dbReference>
<comment type="subunit">
    <text evidence="2">Monomer.</text>
</comment>
<dbReference type="GO" id="GO:0006351">
    <property type="term" value="P:DNA-templated transcription"/>
    <property type="evidence" value="ECO:0007669"/>
    <property type="project" value="InterPro"/>
</dbReference>
<keyword evidence="4" id="KW-0191">Covalent protein-RNA linkage</keyword>
<accession>B5AFP3</accession>
<evidence type="ECO:0000256" key="6">
    <source>
        <dbReference type="ARBA" id="ARBA00022670"/>
    </source>
</evidence>
<reference evidence="19 20" key="1">
    <citation type="journal article" date="2008" name="J. Virol.">
        <title>Novel astroviruses in insectivorous bats.</title>
        <authorList>
            <person name="Chu D.K."/>
            <person name="Poon L.L."/>
            <person name="Guan Y."/>
            <person name="Peiris J.S."/>
        </authorList>
    </citation>
    <scope>NUCLEOTIDE SEQUENCE [LARGE SCALE GENOMIC DNA]</scope>
    <source>
        <strain evidence="19">AFCD337</strain>
    </source>
</reference>
<keyword evidence="13" id="KW-1043">Host membrane</keyword>
<sequence>AVLRKEDIHEETEVERLRREIKSLKDGVVMAGGSPMDQSSAFVFDSSEVVGLIREAVRREVEVLRHELDTTYGYLSMDQAKGKTKAKARLAKHKSRRVRAFTEEEYKALQEKGYTRDQLRDMAAVIIERMNENSYDYDDGGYPEYPELDEEERKEIERDWLGTSVEHEDYVRDSYRQSYVVEAVPVESDYNPKTHPWDVYDKYSLTHYHVTDADVKAVGQALLDYDHYLNRWMEKNLRGNEWQSGIDIAKELKDLADAKLRLELAMVGGGLLPFCQRKKKDRKPKTIKKASKNREEPPRGGDLDYNLMKLSAWRDDLDVPTRVIVPENFPVLGNISIDRPISDWTEPHDPLIGLLPRPPEYEDEYAPTTWGYSAYAKSFEKFFYAEPVNNISTVYSKQWTFANRMLIREYSYLKGSHVIDITSTVKNVDSTPAYPKFLWWKTEEEYLNSRGYKDYIQQLNDIYSGERPDVLWYLFLKKEVLKKKKIQENDIRQIVCADPIYTRIGAMFEQDQNNRMKNMTKWKQAQCGWSPFEGGFHELISRLDIPGNKYIEFDWTRYDGTIPNEVFRHIKWFRFNMLDPVYKTDLNRSVYSWYVDQMLHRYVLLPSGEVTIQDRGNPSGQISTTMDNNLVNSFLQAFEFAFIHPELDLDELTELYKQCDSAVYGDDRLSSWPCVPDDYVHQVVCMYEHVFGMWVKPEKVKISDTLVGLTFCGFTIFKDGDLYLPVPVDAWKFISSTLHPVKALPDFDALVGKILSYQILTHNLPDDDPVKTWFEEAHASLTLHNRVHGGDPLPVMSRDMRDFLWSGGPKKDGRST</sequence>
<evidence type="ECO:0000256" key="10">
    <source>
        <dbReference type="ARBA" id="ARBA00022741"/>
    </source>
</evidence>
<dbReference type="GO" id="GO:0000166">
    <property type="term" value="F:nucleotide binding"/>
    <property type="evidence" value="ECO:0007669"/>
    <property type="project" value="UniProtKB-KW"/>
</dbReference>
<keyword evidence="14" id="KW-0693">Viral RNA replication</keyword>
<keyword evidence="10" id="KW-0547">Nucleotide-binding</keyword>
<keyword evidence="5" id="KW-0597">Phosphoprotein</keyword>
<keyword evidence="20" id="KW-1185">Reference proteome</keyword>
<evidence type="ECO:0000256" key="14">
    <source>
        <dbReference type="ARBA" id="ARBA00022953"/>
    </source>
</evidence>
<keyword evidence="11" id="KW-0688">Ribosomal frameshifting</keyword>